<sequence>MIHQCRRIFSSACDEGKNISYLEYITRCPSWQLGSNCKLGKFQCPPLLANDWVLVTVVHEQTNGAELHRKEGTKCILFCYTQ</sequence>
<evidence type="ECO:0000313" key="2">
    <source>
        <dbReference type="Proteomes" id="UP000670092"/>
    </source>
</evidence>
<organism evidence="1 2">
    <name type="scientific">Ajellomyces capsulatus</name>
    <name type="common">Darling's disease fungus</name>
    <name type="synonym">Histoplasma capsulatum</name>
    <dbReference type="NCBI Taxonomy" id="5037"/>
    <lineage>
        <taxon>Eukaryota</taxon>
        <taxon>Fungi</taxon>
        <taxon>Dikarya</taxon>
        <taxon>Ascomycota</taxon>
        <taxon>Pezizomycotina</taxon>
        <taxon>Eurotiomycetes</taxon>
        <taxon>Eurotiomycetidae</taxon>
        <taxon>Onygenales</taxon>
        <taxon>Ajellomycetaceae</taxon>
        <taxon>Histoplasma</taxon>
    </lineage>
</organism>
<comment type="caution">
    <text evidence="1">The sequence shown here is derived from an EMBL/GenBank/DDBJ whole genome shotgun (WGS) entry which is preliminary data.</text>
</comment>
<proteinExistence type="predicted"/>
<dbReference type="EMBL" id="JAEVHI010000005">
    <property type="protein sequence ID" value="KAG5291083.1"/>
    <property type="molecule type" value="Genomic_DNA"/>
</dbReference>
<dbReference type="AlphaFoldDB" id="A0A8H7YJF3"/>
<dbReference type="Proteomes" id="UP000670092">
    <property type="component" value="Unassembled WGS sequence"/>
</dbReference>
<gene>
    <name evidence="1" type="ORF">I7I52_08297</name>
</gene>
<protein>
    <submittedName>
        <fullName evidence="1">Uncharacterized protein</fullName>
    </submittedName>
</protein>
<accession>A0A8H7YJF3</accession>
<dbReference type="OrthoDB" id="10580180at2759"/>
<name>A0A8H7YJF3_AJECA</name>
<evidence type="ECO:0000313" key="1">
    <source>
        <dbReference type="EMBL" id="KAG5291083.1"/>
    </source>
</evidence>
<dbReference type="VEuPathDB" id="FungiDB:I7I52_08297"/>
<reference evidence="1 2" key="1">
    <citation type="submission" date="2021-01" db="EMBL/GenBank/DDBJ databases">
        <title>Chromosome-level genome assembly of a human fungal pathogen reveals clustering of transcriptionally co-regulated genes.</title>
        <authorList>
            <person name="Voorhies M."/>
            <person name="Cohen S."/>
            <person name="Shea T.P."/>
            <person name="Petrus S."/>
            <person name="Munoz J.F."/>
            <person name="Poplawski S."/>
            <person name="Goldman W.E."/>
            <person name="Michael T."/>
            <person name="Cuomo C.A."/>
            <person name="Sil A."/>
            <person name="Beyhan S."/>
        </authorList>
    </citation>
    <scope>NUCLEOTIDE SEQUENCE [LARGE SCALE GENOMIC DNA]</scope>
    <source>
        <strain evidence="1 2">G184AR</strain>
    </source>
</reference>